<protein>
    <submittedName>
        <fullName evidence="4">Chemotaxis protein</fullName>
    </submittedName>
</protein>
<feature type="modified residue" description="4-aspartylphosphate" evidence="1">
    <location>
        <position position="251"/>
    </location>
</feature>
<dbReference type="PIRSF" id="PIRSF002867">
    <property type="entry name" value="CheV"/>
    <property type="match status" value="1"/>
</dbReference>
<dbReference type="Gene3D" id="2.40.50.180">
    <property type="entry name" value="CheA-289, Domain 4"/>
    <property type="match status" value="1"/>
</dbReference>
<evidence type="ECO:0000313" key="5">
    <source>
        <dbReference type="Proteomes" id="UP001205861"/>
    </source>
</evidence>
<dbReference type="InterPro" id="IPR001789">
    <property type="entry name" value="Sig_transdc_resp-reg_receiver"/>
</dbReference>
<dbReference type="Proteomes" id="UP001205861">
    <property type="component" value="Unassembled WGS sequence"/>
</dbReference>
<feature type="domain" description="Response regulatory" evidence="2">
    <location>
        <begin position="189"/>
        <end position="318"/>
    </location>
</feature>
<keyword evidence="1" id="KW-0597">Phosphoprotein</keyword>
<dbReference type="SMART" id="SM00260">
    <property type="entry name" value="CheW"/>
    <property type="match status" value="1"/>
</dbReference>
<comment type="caution">
    <text evidence="4">The sequence shown here is derived from an EMBL/GenBank/DDBJ whole genome shotgun (WGS) entry which is preliminary data.</text>
</comment>
<dbReference type="InterPro" id="IPR036061">
    <property type="entry name" value="CheW-like_dom_sf"/>
</dbReference>
<dbReference type="SUPFAM" id="SSF52172">
    <property type="entry name" value="CheY-like"/>
    <property type="match status" value="1"/>
</dbReference>
<keyword evidence="5" id="KW-1185">Reference proteome</keyword>
<evidence type="ECO:0000259" key="2">
    <source>
        <dbReference type="PROSITE" id="PS50110"/>
    </source>
</evidence>
<dbReference type="PROSITE" id="PS50110">
    <property type="entry name" value="RESPONSE_REGULATORY"/>
    <property type="match status" value="1"/>
</dbReference>
<dbReference type="RefSeq" id="WP_258857317.1">
    <property type="nucleotide sequence ID" value="NZ_JANUGV010000004.1"/>
</dbReference>
<name>A0ABT2BMC2_9BURK</name>
<evidence type="ECO:0000256" key="1">
    <source>
        <dbReference type="PROSITE-ProRule" id="PRU00169"/>
    </source>
</evidence>
<proteinExistence type="predicted"/>
<dbReference type="Pfam" id="PF01584">
    <property type="entry name" value="CheW"/>
    <property type="match status" value="1"/>
</dbReference>
<dbReference type="SMART" id="SM00448">
    <property type="entry name" value="REC"/>
    <property type="match status" value="1"/>
</dbReference>
<gene>
    <name evidence="4" type="ORF">NX773_16000</name>
</gene>
<dbReference type="PANTHER" id="PTHR47233:SF4">
    <property type="entry name" value="CHEMOTAXIS SIGNAL TRANSDUCTION PROTEIN"/>
    <property type="match status" value="1"/>
</dbReference>
<feature type="domain" description="CheW-like" evidence="3">
    <location>
        <begin position="19"/>
        <end position="167"/>
    </location>
</feature>
<sequence>MKSVQQEVDERSNLAGTNKFELLLFRLGADARSQRSELFGINVFKIREIVAMPEITAVAGAPAHVLGVVNLRGQIIQVLDLPGITGCKPQTGLNIMLVTEFARTTQAFAVESVEEIVRLDWGQVLSSEHSAGSGMVTSIARLQDEHGAPPRLAQVLDVETILRNLTESDRMDVNPQTIGARIRIKPGAVVLAADDSVVARALIEQGLEAMGLPFIMTKTGREAWDQLSAIAASAEAEGKTVYDKVALVVTDLEMPEMDGFTLTRNIKKQARFADMPVVIHSSLSGTTNEEHVRSVGADAYVAKFSAEDLAATIRRILQRQAMAT</sequence>
<dbReference type="Gene3D" id="3.40.50.2300">
    <property type="match status" value="1"/>
</dbReference>
<dbReference type="Gene3D" id="2.30.30.40">
    <property type="entry name" value="SH3 Domains"/>
    <property type="match status" value="1"/>
</dbReference>
<organism evidence="4 5">
    <name type="scientific">Massilia solisilvae</name>
    <dbReference type="NCBI Taxonomy" id="1811225"/>
    <lineage>
        <taxon>Bacteria</taxon>
        <taxon>Pseudomonadati</taxon>
        <taxon>Pseudomonadota</taxon>
        <taxon>Betaproteobacteria</taxon>
        <taxon>Burkholderiales</taxon>
        <taxon>Oxalobacteraceae</taxon>
        <taxon>Telluria group</taxon>
        <taxon>Massilia</taxon>
    </lineage>
</organism>
<accession>A0ABT2BMC2</accession>
<dbReference type="PROSITE" id="PS50851">
    <property type="entry name" value="CHEW"/>
    <property type="match status" value="1"/>
</dbReference>
<dbReference type="PANTHER" id="PTHR47233">
    <property type="entry name" value="CHEMOTAXIS PROTEIN CHEV"/>
    <property type="match status" value="1"/>
</dbReference>
<dbReference type="InterPro" id="IPR011006">
    <property type="entry name" value="CheY-like_superfamily"/>
</dbReference>
<dbReference type="InterPro" id="IPR024181">
    <property type="entry name" value="Chemotax_regulator_CheV"/>
</dbReference>
<dbReference type="InterPro" id="IPR002545">
    <property type="entry name" value="CheW-lke_dom"/>
</dbReference>
<evidence type="ECO:0000259" key="3">
    <source>
        <dbReference type="PROSITE" id="PS50851"/>
    </source>
</evidence>
<evidence type="ECO:0000313" key="4">
    <source>
        <dbReference type="EMBL" id="MCS0609670.1"/>
    </source>
</evidence>
<dbReference type="SUPFAM" id="SSF50341">
    <property type="entry name" value="CheW-like"/>
    <property type="match status" value="1"/>
</dbReference>
<dbReference type="Pfam" id="PF00072">
    <property type="entry name" value="Response_reg"/>
    <property type="match status" value="1"/>
</dbReference>
<dbReference type="EMBL" id="JANUGV010000004">
    <property type="protein sequence ID" value="MCS0609670.1"/>
    <property type="molecule type" value="Genomic_DNA"/>
</dbReference>
<reference evidence="4 5" key="1">
    <citation type="submission" date="2022-08" db="EMBL/GenBank/DDBJ databases">
        <title>Reclassification of Massilia species as members of the genera Telluria, Duganella, Pseudoduganella, Mokoshia gen. nov. and Zemynaea gen. nov. using orthogonal and non-orthogonal genome-based approaches.</title>
        <authorList>
            <person name="Bowman J.P."/>
        </authorList>
    </citation>
    <scope>NUCLEOTIDE SEQUENCE [LARGE SCALE GENOMIC DNA]</scope>
    <source>
        <strain evidence="4 5">JCM 31607</strain>
    </source>
</reference>